<sequence>MAAGQEGAEEGAPNRTATELEEGAATAVAGRRGRQIRLPPPRTELEPAESGQPRRLPAAQPSARAATMEEHWRREQERAECRPPQLRRYARARARTRGGSALPEDHGEEAEEARAEGEEARAEGKAEPEEARAEREARAEEARAEGEEVEETRDGEGRGERRRRRRRAPWNSSIASFLAAPLISPVGPPSLAVRALALLLLLISIGIEPAGQ</sequence>
<proteinExistence type="predicted"/>
<feature type="compositionally biased region" description="Basic and acidic residues" evidence="1">
    <location>
        <begin position="67"/>
        <end position="81"/>
    </location>
</feature>
<feature type="region of interest" description="Disordered" evidence="1">
    <location>
        <begin position="1"/>
        <end position="168"/>
    </location>
</feature>
<dbReference type="EMBL" id="CM029037">
    <property type="protein sequence ID" value="KAG2660512.1"/>
    <property type="molecule type" value="Genomic_DNA"/>
</dbReference>
<feature type="compositionally biased region" description="Basic and acidic residues" evidence="1">
    <location>
        <begin position="112"/>
        <end position="159"/>
    </location>
</feature>
<dbReference type="Proteomes" id="UP000823388">
    <property type="component" value="Chromosome 1K"/>
</dbReference>
<name>A0A8T0XN16_PANVG</name>
<dbReference type="AlphaFoldDB" id="A0A8T0XN16"/>
<dbReference type="EMBL" id="CM029037">
    <property type="protein sequence ID" value="KAG2660514.1"/>
    <property type="molecule type" value="Genomic_DNA"/>
</dbReference>
<organism evidence="2 3">
    <name type="scientific">Panicum virgatum</name>
    <name type="common">Blackwell switchgrass</name>
    <dbReference type="NCBI Taxonomy" id="38727"/>
    <lineage>
        <taxon>Eukaryota</taxon>
        <taxon>Viridiplantae</taxon>
        <taxon>Streptophyta</taxon>
        <taxon>Embryophyta</taxon>
        <taxon>Tracheophyta</taxon>
        <taxon>Spermatophyta</taxon>
        <taxon>Magnoliopsida</taxon>
        <taxon>Liliopsida</taxon>
        <taxon>Poales</taxon>
        <taxon>Poaceae</taxon>
        <taxon>PACMAD clade</taxon>
        <taxon>Panicoideae</taxon>
        <taxon>Panicodae</taxon>
        <taxon>Paniceae</taxon>
        <taxon>Panicinae</taxon>
        <taxon>Panicum</taxon>
        <taxon>Panicum sect. Hiantes</taxon>
    </lineage>
</organism>
<dbReference type="EMBL" id="CM029037">
    <property type="protein sequence ID" value="KAG2660511.1"/>
    <property type="molecule type" value="Genomic_DNA"/>
</dbReference>
<keyword evidence="3" id="KW-1185">Reference proteome</keyword>
<protein>
    <submittedName>
        <fullName evidence="2">Uncharacterized protein</fullName>
    </submittedName>
</protein>
<evidence type="ECO:0000256" key="1">
    <source>
        <dbReference type="SAM" id="MobiDB-lite"/>
    </source>
</evidence>
<evidence type="ECO:0000313" key="2">
    <source>
        <dbReference type="EMBL" id="KAG2660515.1"/>
    </source>
</evidence>
<gene>
    <name evidence="2" type="ORF">PVAP13_1KG446100</name>
</gene>
<reference evidence="2" key="1">
    <citation type="submission" date="2020-05" db="EMBL/GenBank/DDBJ databases">
        <title>WGS assembly of Panicum virgatum.</title>
        <authorList>
            <person name="Lovell J.T."/>
            <person name="Jenkins J."/>
            <person name="Shu S."/>
            <person name="Juenger T.E."/>
            <person name="Schmutz J."/>
        </authorList>
    </citation>
    <scope>NUCLEOTIDE SEQUENCE</scope>
    <source>
        <strain evidence="2">AP13</strain>
    </source>
</reference>
<accession>A0A8T0XN16</accession>
<evidence type="ECO:0000313" key="3">
    <source>
        <dbReference type="Proteomes" id="UP000823388"/>
    </source>
</evidence>
<comment type="caution">
    <text evidence="2">The sequence shown here is derived from an EMBL/GenBank/DDBJ whole genome shotgun (WGS) entry which is preliminary data.</text>
</comment>
<dbReference type="EMBL" id="CM029037">
    <property type="protein sequence ID" value="KAG2660515.1"/>
    <property type="molecule type" value="Genomic_DNA"/>
</dbReference>